<evidence type="ECO:0000313" key="3">
    <source>
        <dbReference type="Proteomes" id="UP000236311"/>
    </source>
</evidence>
<keyword evidence="1" id="KW-0175">Coiled coil</keyword>
<evidence type="ECO:0000313" key="2">
    <source>
        <dbReference type="EMBL" id="SOY30057.1"/>
    </source>
</evidence>
<dbReference type="InterPro" id="IPR010633">
    <property type="entry name" value="Phage_lambda_GpZ"/>
</dbReference>
<name>A0A2K4ZHU4_9FIRM</name>
<protein>
    <recommendedName>
        <fullName evidence="4">Prophage minor tail protein Z (GPZ)</fullName>
    </recommendedName>
</protein>
<evidence type="ECO:0000256" key="1">
    <source>
        <dbReference type="SAM" id="Coils"/>
    </source>
</evidence>
<dbReference type="Pfam" id="PF06763">
    <property type="entry name" value="Minor_tail_Z"/>
    <property type="match status" value="1"/>
</dbReference>
<proteinExistence type="predicted"/>
<reference evidence="2 3" key="1">
    <citation type="submission" date="2018-01" db="EMBL/GenBank/DDBJ databases">
        <authorList>
            <person name="Gaut B.S."/>
            <person name="Morton B.R."/>
            <person name="Clegg M.T."/>
            <person name="Duvall M.R."/>
        </authorList>
    </citation>
    <scope>NUCLEOTIDE SEQUENCE [LARGE SCALE GENOMIC DNA]</scope>
    <source>
        <strain evidence="2">GP69</strain>
    </source>
</reference>
<gene>
    <name evidence="2" type="ORF">AMURIS_02780</name>
</gene>
<feature type="coiled-coil region" evidence="1">
    <location>
        <begin position="11"/>
        <end position="50"/>
    </location>
</feature>
<sequence>MIEISYDRNMLEQVERKLGRMKSEAPKALKNALNQTAKQARKDLADEAQKTYTVKTGRFNKAMKIKNATPARLEATIKATGRVMGLKDYKVSPATMRTGANRPDVVKAKVLKASGMKPLEMGGLKAFVTKFSSGHVAVAQRRGAARLPIKSFSANSIPVMLGNEKRVYGIVKPHIKDNLKQNVNAQVRKILGG</sequence>
<evidence type="ECO:0008006" key="4">
    <source>
        <dbReference type="Google" id="ProtNLM"/>
    </source>
</evidence>
<dbReference type="AlphaFoldDB" id="A0A2K4ZHU4"/>
<accession>A0A2K4ZHU4</accession>
<dbReference type="Proteomes" id="UP000236311">
    <property type="component" value="Unassembled WGS sequence"/>
</dbReference>
<dbReference type="EMBL" id="OFSM01000013">
    <property type="protein sequence ID" value="SOY30057.1"/>
    <property type="molecule type" value="Genomic_DNA"/>
</dbReference>
<dbReference type="OrthoDB" id="1843176at2"/>
<keyword evidence="3" id="KW-1185">Reference proteome</keyword>
<organism evidence="2 3">
    <name type="scientific">Acetatifactor muris</name>
    <dbReference type="NCBI Taxonomy" id="879566"/>
    <lineage>
        <taxon>Bacteria</taxon>
        <taxon>Bacillati</taxon>
        <taxon>Bacillota</taxon>
        <taxon>Clostridia</taxon>
        <taxon>Lachnospirales</taxon>
        <taxon>Lachnospiraceae</taxon>
        <taxon>Acetatifactor</taxon>
    </lineage>
</organism>